<gene>
    <name evidence="1" type="ORF">R3W88_015785</name>
</gene>
<accession>A0AAV9KZS1</accession>
<dbReference type="Proteomes" id="UP001311915">
    <property type="component" value="Unassembled WGS sequence"/>
</dbReference>
<keyword evidence="2" id="KW-1185">Reference proteome</keyword>
<name>A0AAV9KZS1_9SOLN</name>
<dbReference type="GO" id="GO:0019005">
    <property type="term" value="C:SCF ubiquitin ligase complex"/>
    <property type="evidence" value="ECO:0007669"/>
    <property type="project" value="TreeGrafter"/>
</dbReference>
<dbReference type="InterPro" id="IPR006553">
    <property type="entry name" value="Leu-rich_rpt_Cys-con_subtyp"/>
</dbReference>
<dbReference type="PANTHER" id="PTHR13318:SF105">
    <property type="entry name" value="F-BOX_LRR-REPEAT PROTEIN 3"/>
    <property type="match status" value="1"/>
</dbReference>
<dbReference type="CDD" id="cd22159">
    <property type="entry name" value="F-box_AtTIR1-like"/>
    <property type="match status" value="1"/>
</dbReference>
<organism evidence="1 2">
    <name type="scientific">Solanum pinnatisectum</name>
    <name type="common">tansyleaf nightshade</name>
    <dbReference type="NCBI Taxonomy" id="50273"/>
    <lineage>
        <taxon>Eukaryota</taxon>
        <taxon>Viridiplantae</taxon>
        <taxon>Streptophyta</taxon>
        <taxon>Embryophyta</taxon>
        <taxon>Tracheophyta</taxon>
        <taxon>Spermatophyta</taxon>
        <taxon>Magnoliopsida</taxon>
        <taxon>eudicotyledons</taxon>
        <taxon>Gunneridae</taxon>
        <taxon>Pentapetalae</taxon>
        <taxon>asterids</taxon>
        <taxon>lamiids</taxon>
        <taxon>Solanales</taxon>
        <taxon>Solanaceae</taxon>
        <taxon>Solanoideae</taxon>
        <taxon>Solaneae</taxon>
        <taxon>Solanum</taxon>
    </lineage>
</organism>
<comment type="caution">
    <text evidence="1">The sequence shown here is derived from an EMBL/GenBank/DDBJ whole genome shotgun (WGS) entry which is preliminary data.</text>
</comment>
<dbReference type="PANTHER" id="PTHR13318">
    <property type="entry name" value="PARTNER OF PAIRED, ISOFORM B-RELATED"/>
    <property type="match status" value="1"/>
</dbReference>
<dbReference type="GO" id="GO:0031146">
    <property type="term" value="P:SCF-dependent proteasomal ubiquitin-dependent protein catabolic process"/>
    <property type="evidence" value="ECO:0007669"/>
    <property type="project" value="TreeGrafter"/>
</dbReference>
<proteinExistence type="predicted"/>
<dbReference type="Gene3D" id="1.20.1280.50">
    <property type="match status" value="1"/>
</dbReference>
<evidence type="ECO:0000313" key="1">
    <source>
        <dbReference type="EMBL" id="KAK4717447.1"/>
    </source>
</evidence>
<protein>
    <recommendedName>
        <fullName evidence="3">F-box domain-containing protein</fullName>
    </recommendedName>
</protein>
<dbReference type="AlphaFoldDB" id="A0AAV9KZS1"/>
<dbReference type="InterPro" id="IPR036047">
    <property type="entry name" value="F-box-like_dom_sf"/>
</dbReference>
<dbReference type="SUPFAM" id="SSF52047">
    <property type="entry name" value="RNI-like"/>
    <property type="match status" value="1"/>
</dbReference>
<dbReference type="InterPro" id="IPR032675">
    <property type="entry name" value="LRR_dom_sf"/>
</dbReference>
<dbReference type="Gene3D" id="3.80.10.10">
    <property type="entry name" value="Ribonuclease Inhibitor"/>
    <property type="match status" value="1"/>
</dbReference>
<evidence type="ECO:0000313" key="2">
    <source>
        <dbReference type="Proteomes" id="UP001311915"/>
    </source>
</evidence>
<reference evidence="1 2" key="1">
    <citation type="submission" date="2023-10" db="EMBL/GenBank/DDBJ databases">
        <title>Genome-Wide Identification Analysis in wild type Solanum Pinnatisectum Reveals Some Genes Defensing Phytophthora Infestans.</title>
        <authorList>
            <person name="Sun C."/>
        </authorList>
    </citation>
    <scope>NUCLEOTIDE SEQUENCE [LARGE SCALE GENOMIC DNA]</scope>
    <source>
        <strain evidence="1">LQN</strain>
        <tissue evidence="1">Leaf</tissue>
    </source>
</reference>
<dbReference type="SUPFAM" id="SSF81383">
    <property type="entry name" value="F-box domain"/>
    <property type="match status" value="1"/>
</dbReference>
<dbReference type="SMART" id="SM00367">
    <property type="entry name" value="LRR_CC"/>
    <property type="match status" value="3"/>
</dbReference>
<sequence>MLVYYEASDFLHNASIRKLTSNAGKATQMIRNGAFFQGSYPSPKQSALFLSHRQNGNVYVPSWKRICVSTAVENFEQEKQSSNEFLLDECLVEVFKRLSSGQERSACACVSKRWLMLLSSIRRDEAFAFKPNLNAEEESTQRTQVKIGEIAESTGVEGEKYLAKSLAGREAIDVRLAAIAIGTANLGGLVKLSIWGDNLCRGVTDAGLKATARGCPTLKHLFLWDLSSVGDEGLSEIAHECHLLEKLDLFRCPTITDKSLLEIAVNCPNMTSITMDSC</sequence>
<dbReference type="EMBL" id="JAWPEI010000008">
    <property type="protein sequence ID" value="KAK4717447.1"/>
    <property type="molecule type" value="Genomic_DNA"/>
</dbReference>
<evidence type="ECO:0008006" key="3">
    <source>
        <dbReference type="Google" id="ProtNLM"/>
    </source>
</evidence>